<evidence type="ECO:0000313" key="2">
    <source>
        <dbReference type="Proteomes" id="UP001202328"/>
    </source>
</evidence>
<gene>
    <name evidence="1" type="ORF">MKW98_031757</name>
</gene>
<organism evidence="1 2">
    <name type="scientific">Papaver atlanticum</name>
    <dbReference type="NCBI Taxonomy" id="357466"/>
    <lineage>
        <taxon>Eukaryota</taxon>
        <taxon>Viridiplantae</taxon>
        <taxon>Streptophyta</taxon>
        <taxon>Embryophyta</taxon>
        <taxon>Tracheophyta</taxon>
        <taxon>Spermatophyta</taxon>
        <taxon>Magnoliopsida</taxon>
        <taxon>Ranunculales</taxon>
        <taxon>Papaveraceae</taxon>
        <taxon>Papaveroideae</taxon>
        <taxon>Papaver</taxon>
    </lineage>
</organism>
<sequence length="112" mass="12568">MHTIQKPVFEGKISAKSTDRLLREGSLQVCVPFSASIKSLYRIFGQKCLRCNIDRVTSSHCFFLHRDASVKESITKTKVSANPSGAMSSLVHMCLNYQGDMKDSLSRTLIRQ</sequence>
<name>A0AAD4S6H6_9MAGN</name>
<proteinExistence type="predicted"/>
<reference evidence="1" key="1">
    <citation type="submission" date="2022-04" db="EMBL/GenBank/DDBJ databases">
        <title>A functionally conserved STORR gene fusion in Papaver species that diverged 16.8 million years ago.</title>
        <authorList>
            <person name="Catania T."/>
        </authorList>
    </citation>
    <scope>NUCLEOTIDE SEQUENCE</scope>
    <source>
        <strain evidence="1">S-188037</strain>
    </source>
</reference>
<accession>A0AAD4S6H6</accession>
<keyword evidence="2" id="KW-1185">Reference proteome</keyword>
<comment type="caution">
    <text evidence="1">The sequence shown here is derived from an EMBL/GenBank/DDBJ whole genome shotgun (WGS) entry which is preliminary data.</text>
</comment>
<dbReference type="Proteomes" id="UP001202328">
    <property type="component" value="Unassembled WGS sequence"/>
</dbReference>
<protein>
    <submittedName>
        <fullName evidence="1">Uncharacterized protein</fullName>
    </submittedName>
</protein>
<evidence type="ECO:0000313" key="1">
    <source>
        <dbReference type="EMBL" id="KAI3864165.1"/>
    </source>
</evidence>
<dbReference type="AlphaFoldDB" id="A0AAD4S6H6"/>
<dbReference type="EMBL" id="JAJJMB010014022">
    <property type="protein sequence ID" value="KAI3864165.1"/>
    <property type="molecule type" value="Genomic_DNA"/>
</dbReference>